<reference evidence="4 5" key="1">
    <citation type="journal article" date="2008" name="Int. J. Syst. Evol. Microbiol.">
        <title>Luteimonas marina sp. nov., isolated from seawater.</title>
        <authorList>
            <person name="Baik K.S."/>
            <person name="Park S.C."/>
            <person name="Kim M.S."/>
            <person name="Kim E.M."/>
            <person name="Park C."/>
            <person name="Chun J."/>
            <person name="Seong C.N."/>
        </authorList>
    </citation>
    <scope>NUCLEOTIDE SEQUENCE [LARGE SCALE GENOMIC DNA]</scope>
    <source>
        <strain evidence="4 5">FR1330</strain>
    </source>
</reference>
<dbReference type="InterPro" id="IPR016047">
    <property type="entry name" value="M23ase_b-sheet_dom"/>
</dbReference>
<sequence>MTLHSIHVQALSTLHSLGQRLQGRLLGKPVSAAIVLVGAGIILGGALNAGGVSQLQQQVASQEQALDSTRREAQREVNALAARLGELQAQANRLNALGDRLTRIAKLGDGEFDFDKPVGVGGAEPSQDMPARQLVDGLDGVDAQFGSAGRQLSVLEALLFDQELERNAMPSRSPVANGYITSGYGGRADPFGGGSQFHKGIDFDARTGDPVMTVADGVVSYSGVRSGYGNVVEVDHGNGFVTRYAHNSRNTVKVGDLVRVGQEIAKAGSTGRSTGAHVHLEVWENGRVHNPRKFLGEIGKRM</sequence>
<feature type="transmembrane region" description="Helical" evidence="2">
    <location>
        <begin position="30"/>
        <end position="52"/>
    </location>
</feature>
<dbReference type="Gene3D" id="2.70.70.10">
    <property type="entry name" value="Glucose Permease (Domain IIA)"/>
    <property type="match status" value="1"/>
</dbReference>
<proteinExistence type="predicted"/>
<dbReference type="Proteomes" id="UP000319980">
    <property type="component" value="Unassembled WGS sequence"/>
</dbReference>
<keyword evidence="2" id="KW-1133">Transmembrane helix</keyword>
<evidence type="ECO:0000313" key="4">
    <source>
        <dbReference type="EMBL" id="TWT17529.1"/>
    </source>
</evidence>
<dbReference type="EMBL" id="VOHK01000009">
    <property type="protein sequence ID" value="TWT17529.1"/>
    <property type="molecule type" value="Genomic_DNA"/>
</dbReference>
<gene>
    <name evidence="4" type="ORF">FQY83_16520</name>
</gene>
<comment type="caution">
    <text evidence="4">The sequence shown here is derived from an EMBL/GenBank/DDBJ whole genome shotgun (WGS) entry which is preliminary data.</text>
</comment>
<feature type="domain" description="M23ase beta-sheet core" evidence="3">
    <location>
        <begin position="196"/>
        <end position="291"/>
    </location>
</feature>
<dbReference type="InterPro" id="IPR011055">
    <property type="entry name" value="Dup_hybrid_motif"/>
</dbReference>
<protein>
    <submittedName>
        <fullName evidence="4">Peptidoglycan DD-metalloendopeptidase family protein</fullName>
    </submittedName>
</protein>
<dbReference type="SUPFAM" id="SSF51261">
    <property type="entry name" value="Duplicated hybrid motif"/>
    <property type="match status" value="1"/>
</dbReference>
<dbReference type="RefSeq" id="WP_146389159.1">
    <property type="nucleotide sequence ID" value="NZ_VOHK01000009.1"/>
</dbReference>
<dbReference type="OrthoDB" id="9815245at2"/>
<dbReference type="PANTHER" id="PTHR21666">
    <property type="entry name" value="PEPTIDASE-RELATED"/>
    <property type="match status" value="1"/>
</dbReference>
<organism evidence="4 5">
    <name type="scientific">Luteimonas marina</name>
    <dbReference type="NCBI Taxonomy" id="488485"/>
    <lineage>
        <taxon>Bacteria</taxon>
        <taxon>Pseudomonadati</taxon>
        <taxon>Pseudomonadota</taxon>
        <taxon>Gammaproteobacteria</taxon>
        <taxon>Lysobacterales</taxon>
        <taxon>Lysobacteraceae</taxon>
        <taxon>Luteimonas</taxon>
    </lineage>
</organism>
<evidence type="ECO:0000313" key="5">
    <source>
        <dbReference type="Proteomes" id="UP000319980"/>
    </source>
</evidence>
<dbReference type="GO" id="GO:0004222">
    <property type="term" value="F:metalloendopeptidase activity"/>
    <property type="evidence" value="ECO:0007669"/>
    <property type="project" value="TreeGrafter"/>
</dbReference>
<dbReference type="Pfam" id="PF01551">
    <property type="entry name" value="Peptidase_M23"/>
    <property type="match status" value="1"/>
</dbReference>
<keyword evidence="2" id="KW-0472">Membrane</keyword>
<evidence type="ECO:0000256" key="1">
    <source>
        <dbReference type="SAM" id="Coils"/>
    </source>
</evidence>
<keyword evidence="1" id="KW-0175">Coiled coil</keyword>
<name>A0A5C5TVI9_9GAMM</name>
<evidence type="ECO:0000256" key="2">
    <source>
        <dbReference type="SAM" id="Phobius"/>
    </source>
</evidence>
<evidence type="ECO:0000259" key="3">
    <source>
        <dbReference type="Pfam" id="PF01551"/>
    </source>
</evidence>
<accession>A0A5C5TVI9</accession>
<dbReference type="PANTHER" id="PTHR21666:SF291">
    <property type="entry name" value="STAGE II SPORULATION PROTEIN Q"/>
    <property type="match status" value="1"/>
</dbReference>
<keyword evidence="5" id="KW-1185">Reference proteome</keyword>
<feature type="coiled-coil region" evidence="1">
    <location>
        <begin position="52"/>
        <end position="97"/>
    </location>
</feature>
<dbReference type="AlphaFoldDB" id="A0A5C5TVI9"/>
<keyword evidence="2" id="KW-0812">Transmembrane</keyword>
<dbReference type="InterPro" id="IPR050570">
    <property type="entry name" value="Cell_wall_metabolism_enzyme"/>
</dbReference>
<dbReference type="FunFam" id="2.70.70.10:FF:000006">
    <property type="entry name" value="M23 family peptidase"/>
    <property type="match status" value="1"/>
</dbReference>
<dbReference type="CDD" id="cd12797">
    <property type="entry name" value="M23_peptidase"/>
    <property type="match status" value="1"/>
</dbReference>